<name>A0ABX7X716_9GAMM</name>
<sequence length="185" mass="21040">MEKKEKVRRLRPQSGKRLRELREQHQLRQMDFAEQVNEHMRVKLPMFRSSEALTQSMVSDLELGNADLSILHLFAISSFFGVAPLDLLGDGLQAVGKSEIKLCGTAELRNCGTAELRNCGTAELRNCGTAELLRNTRTPRCVNPLIRGTFLCALRFRAGFSHLIRVLSAVHNWPYRMRSILSFTR</sequence>
<dbReference type="PROSITE" id="PS50943">
    <property type="entry name" value="HTH_CROC1"/>
    <property type="match status" value="1"/>
</dbReference>
<dbReference type="Proteomes" id="UP000672027">
    <property type="component" value="Chromosome"/>
</dbReference>
<reference evidence="2 3" key="1">
    <citation type="submission" date="2021-04" db="EMBL/GenBank/DDBJ databases">
        <title>Genomics, taxonomy and metabolism of representatives of sulfur bacteria of the genus Thiothrix: Thiothrix fructosivorans QT, Thiothrix unzii A1T and three new species, Thiothrix subterranea sp. nov., Thiothrix litoralis sp. nov. and 'Candidatus Thiothrix anitrata' sp. nov.</title>
        <authorList>
            <person name="Ravin N.V."/>
            <person name="Smolyakov D."/>
            <person name="Rudenko T.S."/>
            <person name="Mardanov A.V."/>
            <person name="Beletsky A.V."/>
            <person name="Markov N.D."/>
            <person name="Fomenkov A.I."/>
            <person name="Roberts R.J."/>
            <person name="Karnachuk O.V."/>
            <person name="Novikov A."/>
            <person name="Grabovich M.Y."/>
        </authorList>
    </citation>
    <scope>NUCLEOTIDE SEQUENCE [LARGE SCALE GENOMIC DNA]</scope>
    <source>
        <strain evidence="2 3">A52</strain>
    </source>
</reference>
<dbReference type="RefSeq" id="WP_210228122.1">
    <property type="nucleotide sequence ID" value="NZ_CP072800.1"/>
</dbReference>
<evidence type="ECO:0000259" key="1">
    <source>
        <dbReference type="PROSITE" id="PS50943"/>
    </source>
</evidence>
<dbReference type="InterPro" id="IPR010982">
    <property type="entry name" value="Lambda_DNA-bd_dom_sf"/>
</dbReference>
<dbReference type="EMBL" id="CP072800">
    <property type="protein sequence ID" value="QTR50523.1"/>
    <property type="molecule type" value="Genomic_DNA"/>
</dbReference>
<evidence type="ECO:0000313" key="3">
    <source>
        <dbReference type="Proteomes" id="UP000672027"/>
    </source>
</evidence>
<dbReference type="Gene3D" id="1.10.260.40">
    <property type="entry name" value="lambda repressor-like DNA-binding domains"/>
    <property type="match status" value="1"/>
</dbReference>
<dbReference type="CDD" id="cd00093">
    <property type="entry name" value="HTH_XRE"/>
    <property type="match status" value="1"/>
</dbReference>
<gene>
    <name evidence="2" type="ORF">J8380_02840</name>
</gene>
<dbReference type="SUPFAM" id="SSF47413">
    <property type="entry name" value="lambda repressor-like DNA-binding domains"/>
    <property type="match status" value="1"/>
</dbReference>
<dbReference type="SMART" id="SM00530">
    <property type="entry name" value="HTH_XRE"/>
    <property type="match status" value="1"/>
</dbReference>
<organism evidence="2 3">
    <name type="scientific">Candidatus Thiothrix anitrata</name>
    <dbReference type="NCBI Taxonomy" id="2823902"/>
    <lineage>
        <taxon>Bacteria</taxon>
        <taxon>Pseudomonadati</taxon>
        <taxon>Pseudomonadota</taxon>
        <taxon>Gammaproteobacteria</taxon>
        <taxon>Thiotrichales</taxon>
        <taxon>Thiotrichaceae</taxon>
        <taxon>Thiothrix</taxon>
    </lineage>
</organism>
<dbReference type="InterPro" id="IPR001387">
    <property type="entry name" value="Cro/C1-type_HTH"/>
</dbReference>
<evidence type="ECO:0000313" key="2">
    <source>
        <dbReference type="EMBL" id="QTR50523.1"/>
    </source>
</evidence>
<feature type="domain" description="HTH cro/C1-type" evidence="1">
    <location>
        <begin position="53"/>
        <end position="87"/>
    </location>
</feature>
<protein>
    <submittedName>
        <fullName evidence="2">Helix-turn-helix transcriptional regulator</fullName>
    </submittedName>
</protein>
<accession>A0ABX7X716</accession>
<keyword evidence="3" id="KW-1185">Reference proteome</keyword>
<proteinExistence type="predicted"/>